<sequence>MDSITQQLVALDQGEEPGPSPAPSPAPMRHRQKSHLIKIVEIVRAEKDFRPARSLRAAGPAPAKLLPEITGALMAAVAVPVDCLFR</sequence>
<organism evidence="2 3">
    <name type="scientific">Albula glossodonta</name>
    <name type="common">roundjaw bonefish</name>
    <dbReference type="NCBI Taxonomy" id="121402"/>
    <lineage>
        <taxon>Eukaryota</taxon>
        <taxon>Metazoa</taxon>
        <taxon>Chordata</taxon>
        <taxon>Craniata</taxon>
        <taxon>Vertebrata</taxon>
        <taxon>Euteleostomi</taxon>
        <taxon>Actinopterygii</taxon>
        <taxon>Neopterygii</taxon>
        <taxon>Teleostei</taxon>
        <taxon>Albuliformes</taxon>
        <taxon>Albulidae</taxon>
        <taxon>Albula</taxon>
    </lineage>
</organism>
<comment type="caution">
    <text evidence="2">The sequence shown here is derived from an EMBL/GenBank/DDBJ whole genome shotgun (WGS) entry which is preliminary data.</text>
</comment>
<dbReference type="AlphaFoldDB" id="A0A8T2NH45"/>
<feature type="region of interest" description="Disordered" evidence="1">
    <location>
        <begin position="1"/>
        <end position="32"/>
    </location>
</feature>
<proteinExistence type="predicted"/>
<evidence type="ECO:0000313" key="2">
    <source>
        <dbReference type="EMBL" id="KAG9337002.1"/>
    </source>
</evidence>
<reference evidence="2" key="1">
    <citation type="thesis" date="2021" institute="BYU ScholarsArchive" country="Provo, UT, USA">
        <title>Applications of and Algorithms for Genome Assembly and Genomic Analyses with an Emphasis on Marine Teleosts.</title>
        <authorList>
            <person name="Pickett B.D."/>
        </authorList>
    </citation>
    <scope>NUCLEOTIDE SEQUENCE</scope>
    <source>
        <strain evidence="2">HI-2016</strain>
    </source>
</reference>
<keyword evidence="3" id="KW-1185">Reference proteome</keyword>
<dbReference type="EMBL" id="JAFBMS010000098">
    <property type="protein sequence ID" value="KAG9337002.1"/>
    <property type="molecule type" value="Genomic_DNA"/>
</dbReference>
<evidence type="ECO:0000313" key="3">
    <source>
        <dbReference type="Proteomes" id="UP000824540"/>
    </source>
</evidence>
<accession>A0A8T2NH45</accession>
<name>A0A8T2NH45_9TELE</name>
<protein>
    <submittedName>
        <fullName evidence="2">Uncharacterized protein</fullName>
    </submittedName>
</protein>
<dbReference type="Proteomes" id="UP000824540">
    <property type="component" value="Unassembled WGS sequence"/>
</dbReference>
<feature type="non-terminal residue" evidence="2">
    <location>
        <position position="1"/>
    </location>
</feature>
<evidence type="ECO:0000256" key="1">
    <source>
        <dbReference type="SAM" id="MobiDB-lite"/>
    </source>
</evidence>
<gene>
    <name evidence="2" type="ORF">JZ751_029918</name>
</gene>